<dbReference type="Pfam" id="PF03781">
    <property type="entry name" value="FGE-sulfatase"/>
    <property type="match status" value="1"/>
</dbReference>
<dbReference type="Gene3D" id="3.90.1580.10">
    <property type="entry name" value="paralog of FGE (formylglycine-generating enzyme)"/>
    <property type="match status" value="1"/>
</dbReference>
<dbReference type="InterPro" id="IPR016187">
    <property type="entry name" value="CTDL_fold"/>
</dbReference>
<dbReference type="GO" id="GO:0016491">
    <property type="term" value="F:oxidoreductase activity"/>
    <property type="evidence" value="ECO:0007669"/>
    <property type="project" value="UniProtKB-KW"/>
</dbReference>
<dbReference type="PANTHER" id="PTHR23150:SF36">
    <property type="entry name" value="HERCYNINE OXYGENASE"/>
    <property type="match status" value="1"/>
</dbReference>
<dbReference type="Proteomes" id="UP000058925">
    <property type="component" value="Chromosome"/>
</dbReference>
<protein>
    <submittedName>
        <fullName evidence="2">Iron(II)-dependent oxidoreductase EgtB</fullName>
        <ecNumber evidence="2">1.8.-.-</ecNumber>
    </submittedName>
</protein>
<proteinExistence type="predicted"/>
<dbReference type="InterPro" id="IPR005532">
    <property type="entry name" value="SUMF_dom"/>
</dbReference>
<sequence length="447" mass="53276">MQTSLQIEGLIKEFMDVRNTTLELFSPLDIEDAVMQSSDFGSPPNWHIAHVTWFFHKILEKYSKSYNNYDDDFNLSYLNSYYQKYGSILKKSDRGRYPRPTVMQTIKYRKEIEKLFVDFIKLRTKDPKDYTDGLILDIYTAINHERQHQELMIYDFQYYYNRFLDDSDNYVPRKANVPLVLEQVPKEMIHIDSGIFLLGYNGKEFCYDNELPENKVYLNKYKIDNKLVTNREFIEFVEAGGYQNYRYWLADGWEMVLSENWDSPLYWVFDKDDNKWKKKDFRGTQEIRIDEPIVNLSYYEADAFCKWAKKRLPTEAEWEKAASWDSKSNSKTIYPWGNTPMTNEHANLLDSYIWHPAEAGCYPKGKSHCGCYQMLGDVWEWTSSEYVLYPGFQSRFEEYTDKWAINQKVLRGGSFATPKEQIRSSYRNYFKPHERILFSGFRCASDA</sequence>
<dbReference type="PANTHER" id="PTHR23150">
    <property type="entry name" value="SULFATASE MODIFYING FACTOR 1, 2"/>
    <property type="match status" value="1"/>
</dbReference>
<dbReference type="EC" id="1.8.-.-" evidence="2"/>
<dbReference type="InterPro" id="IPR042095">
    <property type="entry name" value="SUMF_sf"/>
</dbReference>
<gene>
    <name evidence="2" type="primary">egtB</name>
    <name evidence="2" type="ORF">NMY3_01914</name>
</gene>
<dbReference type="GO" id="GO:0052699">
    <property type="term" value="P:ergothioneine biosynthetic process"/>
    <property type="evidence" value="ECO:0007669"/>
    <property type="project" value="InterPro"/>
</dbReference>
<evidence type="ECO:0000313" key="2">
    <source>
        <dbReference type="EMBL" id="ALI36117.1"/>
    </source>
</evidence>
<keyword evidence="3" id="KW-1185">Reference proteome</keyword>
<reference evidence="3" key="1">
    <citation type="submission" date="2015-10" db="EMBL/GenBank/DDBJ databases">
        <title>Niche specialization of a soil ammonia-oxidizing archaeon, Candidatus Nitrosocosmicus oleophilus.</title>
        <authorList>
            <person name="Jung M.-Y."/>
            <person name="Rhee S.-K."/>
        </authorList>
    </citation>
    <scope>NUCLEOTIDE SEQUENCE [LARGE SCALE GENOMIC DNA]</scope>
    <source>
        <strain evidence="3">MY3</strain>
    </source>
</reference>
<dbReference type="AlphaFoldDB" id="A0A654LYQ5"/>
<dbReference type="InterPro" id="IPR051043">
    <property type="entry name" value="Sulfatase_Mod_Factor_Kinase"/>
</dbReference>
<organism evidence="2 3">
    <name type="scientific">Candidatus Nitrosocosmicus oleophilus</name>
    <dbReference type="NCBI Taxonomy" id="1353260"/>
    <lineage>
        <taxon>Archaea</taxon>
        <taxon>Nitrososphaerota</taxon>
        <taxon>Nitrososphaeria</taxon>
        <taxon>Nitrososphaerales</taxon>
        <taxon>Nitrososphaeraceae</taxon>
        <taxon>Candidatus Nitrosocosmicus</taxon>
    </lineage>
</organism>
<dbReference type="KEGG" id="taa:NMY3_01914"/>
<keyword evidence="2" id="KW-0560">Oxidoreductase</keyword>
<dbReference type="InterPro" id="IPR017806">
    <property type="entry name" value="EgtB"/>
</dbReference>
<accession>A0A654LYQ5</accession>
<dbReference type="NCBIfam" id="TIGR03440">
    <property type="entry name" value="egtB_TIGR03440"/>
    <property type="match status" value="1"/>
</dbReference>
<feature type="domain" description="Sulfatase-modifying factor enzyme-like" evidence="1">
    <location>
        <begin position="186"/>
        <end position="444"/>
    </location>
</feature>
<evidence type="ECO:0000259" key="1">
    <source>
        <dbReference type="Pfam" id="PF03781"/>
    </source>
</evidence>
<dbReference type="SUPFAM" id="SSF56436">
    <property type="entry name" value="C-type lectin-like"/>
    <property type="match status" value="1"/>
</dbReference>
<name>A0A654LYQ5_9ARCH</name>
<evidence type="ECO:0000313" key="3">
    <source>
        <dbReference type="Proteomes" id="UP000058925"/>
    </source>
</evidence>
<dbReference type="EMBL" id="CP012850">
    <property type="protein sequence ID" value="ALI36117.1"/>
    <property type="molecule type" value="Genomic_DNA"/>
</dbReference>